<comment type="caution">
    <text evidence="1">The sequence shown here is derived from an EMBL/GenBank/DDBJ whole genome shotgun (WGS) entry which is preliminary data.</text>
</comment>
<evidence type="ECO:0000313" key="2">
    <source>
        <dbReference type="Proteomes" id="UP000887116"/>
    </source>
</evidence>
<keyword evidence="2" id="KW-1185">Reference proteome</keyword>
<dbReference type="Proteomes" id="UP000887116">
    <property type="component" value="Unassembled WGS sequence"/>
</dbReference>
<accession>A0A8X6KTI4</accession>
<gene>
    <name evidence="1" type="ORF">TNCT_735971</name>
</gene>
<protein>
    <submittedName>
        <fullName evidence="1">Uncharacterized protein</fullName>
    </submittedName>
</protein>
<dbReference type="AlphaFoldDB" id="A0A8X6KTI4"/>
<dbReference type="InterPro" id="IPR011604">
    <property type="entry name" value="PDDEXK-like_dom_sf"/>
</dbReference>
<proteinExistence type="predicted"/>
<evidence type="ECO:0000313" key="1">
    <source>
        <dbReference type="EMBL" id="GFQ84529.1"/>
    </source>
</evidence>
<sequence length="107" mass="12489">MVLVLKSQICRRALPPPPKEWLLSTLRLSDEEMKGIERKTINQRTSPLWKEERRKRLTASDLGAICRKLPHTNCEGIIKKKLYSHFRSSAMEYGESRRGGIEKLRKL</sequence>
<organism evidence="1 2">
    <name type="scientific">Trichonephila clavata</name>
    <name type="common">Joro spider</name>
    <name type="synonym">Nephila clavata</name>
    <dbReference type="NCBI Taxonomy" id="2740835"/>
    <lineage>
        <taxon>Eukaryota</taxon>
        <taxon>Metazoa</taxon>
        <taxon>Ecdysozoa</taxon>
        <taxon>Arthropoda</taxon>
        <taxon>Chelicerata</taxon>
        <taxon>Arachnida</taxon>
        <taxon>Araneae</taxon>
        <taxon>Araneomorphae</taxon>
        <taxon>Entelegynae</taxon>
        <taxon>Araneoidea</taxon>
        <taxon>Nephilidae</taxon>
        <taxon>Trichonephila</taxon>
    </lineage>
</organism>
<name>A0A8X6KTI4_TRICU</name>
<reference evidence="1" key="1">
    <citation type="submission" date="2020-07" db="EMBL/GenBank/DDBJ databases">
        <title>Multicomponent nature underlies the extraordinary mechanical properties of spider dragline silk.</title>
        <authorList>
            <person name="Kono N."/>
            <person name="Nakamura H."/>
            <person name="Mori M."/>
            <person name="Yoshida Y."/>
            <person name="Ohtoshi R."/>
            <person name="Malay A.D."/>
            <person name="Moran D.A.P."/>
            <person name="Tomita M."/>
            <person name="Numata K."/>
            <person name="Arakawa K."/>
        </authorList>
    </citation>
    <scope>NUCLEOTIDE SEQUENCE</scope>
</reference>
<dbReference type="Gene3D" id="3.90.320.10">
    <property type="match status" value="1"/>
</dbReference>
<dbReference type="OrthoDB" id="8194943at2759"/>
<dbReference type="EMBL" id="BMAO01012877">
    <property type="protein sequence ID" value="GFQ84529.1"/>
    <property type="molecule type" value="Genomic_DNA"/>
</dbReference>